<evidence type="ECO:0000313" key="6">
    <source>
        <dbReference type="EMBL" id="CAD5112435.1"/>
    </source>
</evidence>
<evidence type="ECO:0000259" key="5">
    <source>
        <dbReference type="PROSITE" id="PS50836"/>
    </source>
</evidence>
<dbReference type="Gene3D" id="2.60.120.230">
    <property type="match status" value="1"/>
</dbReference>
<dbReference type="GO" id="GO:0004500">
    <property type="term" value="F:dopamine beta-monooxygenase activity"/>
    <property type="evidence" value="ECO:0007669"/>
    <property type="project" value="InterPro"/>
</dbReference>
<protein>
    <submittedName>
        <fullName evidence="6">DgyrCDS1657</fullName>
    </submittedName>
</protein>
<comment type="similarity">
    <text evidence="1">Belongs to the copper type II ascorbate-dependent monooxygenase family.</text>
</comment>
<keyword evidence="2" id="KW-1015">Disulfide bond</keyword>
<dbReference type="PANTHER" id="PTHR10157:SF23">
    <property type="entry name" value="MOXD1 HOMOLOG 1"/>
    <property type="match status" value="1"/>
</dbReference>
<dbReference type="InterPro" id="IPR000945">
    <property type="entry name" value="DBH-like"/>
</dbReference>
<dbReference type="SUPFAM" id="SSF49344">
    <property type="entry name" value="CBD9-like"/>
    <property type="match status" value="1"/>
</dbReference>
<feature type="chain" id="PRO_5029513705" evidence="4">
    <location>
        <begin position="17"/>
        <end position="581"/>
    </location>
</feature>
<dbReference type="GO" id="GO:0030667">
    <property type="term" value="C:secretory granule membrane"/>
    <property type="evidence" value="ECO:0007669"/>
    <property type="project" value="TreeGrafter"/>
</dbReference>
<dbReference type="InterPro" id="IPR008977">
    <property type="entry name" value="PHM/PNGase_F_dom_sf"/>
</dbReference>
<dbReference type="GO" id="GO:0042421">
    <property type="term" value="P:norepinephrine biosynthetic process"/>
    <property type="evidence" value="ECO:0007669"/>
    <property type="project" value="TreeGrafter"/>
</dbReference>
<dbReference type="Gene3D" id="2.60.40.1210">
    <property type="entry name" value="Cellobiose dehydrogenase, cytochrome domain"/>
    <property type="match status" value="1"/>
</dbReference>
<dbReference type="Gene3D" id="2.60.120.310">
    <property type="entry name" value="Copper type II, ascorbate-dependent monooxygenase, N-terminal domain"/>
    <property type="match status" value="1"/>
</dbReference>
<keyword evidence="3" id="KW-0325">Glycoprotein</keyword>
<dbReference type="Pfam" id="PF03712">
    <property type="entry name" value="Cu2_monoox_C"/>
    <property type="match status" value="1"/>
</dbReference>
<accession>A0A7I8V9G2</accession>
<dbReference type="Pfam" id="PF03351">
    <property type="entry name" value="DOMON"/>
    <property type="match status" value="1"/>
</dbReference>
<dbReference type="EMBL" id="CAJFCJ010000002">
    <property type="protein sequence ID" value="CAD5112435.1"/>
    <property type="molecule type" value="Genomic_DNA"/>
</dbReference>
<dbReference type="InterPro" id="IPR028460">
    <property type="entry name" value="Tbh/DBH"/>
</dbReference>
<dbReference type="SMART" id="SM00664">
    <property type="entry name" value="DoH"/>
    <property type="match status" value="1"/>
</dbReference>
<feature type="domain" description="DOMON" evidence="5">
    <location>
        <begin position="34"/>
        <end position="148"/>
    </location>
</feature>
<dbReference type="InterPro" id="IPR036939">
    <property type="entry name" value="Cu2_ascorb_mOase_N_sf"/>
</dbReference>
<organism evidence="6 7">
    <name type="scientific">Dimorphilus gyrociliatus</name>
    <dbReference type="NCBI Taxonomy" id="2664684"/>
    <lineage>
        <taxon>Eukaryota</taxon>
        <taxon>Metazoa</taxon>
        <taxon>Spiralia</taxon>
        <taxon>Lophotrochozoa</taxon>
        <taxon>Annelida</taxon>
        <taxon>Polychaeta</taxon>
        <taxon>Polychaeta incertae sedis</taxon>
        <taxon>Dinophilidae</taxon>
        <taxon>Dimorphilus</taxon>
    </lineage>
</organism>
<dbReference type="InterPro" id="IPR000323">
    <property type="entry name" value="Cu2_ascorb_mOase_N"/>
</dbReference>
<evidence type="ECO:0000256" key="1">
    <source>
        <dbReference type="ARBA" id="ARBA00010676"/>
    </source>
</evidence>
<dbReference type="PANTHER" id="PTHR10157">
    <property type="entry name" value="DOPAMINE BETA HYDROXYLASE RELATED"/>
    <property type="match status" value="1"/>
</dbReference>
<dbReference type="FunFam" id="2.60.120.230:FF:000001">
    <property type="entry name" value="Monooxygenase, DBH-like 1"/>
    <property type="match status" value="1"/>
</dbReference>
<dbReference type="InterPro" id="IPR045266">
    <property type="entry name" value="DOH_DOMON"/>
</dbReference>
<sequence length="581" mass="66558">MLKKFIFIALIHCSLSFPTPSEEYMREFVLKEPDIYKVYWKYDDNTITFEIHAKTKGWIGFGVSPNGGMPGSDIVMFWKGTDNKITFEDRHAVDKIEPIKDEKQDWHLDSLKEEGEFTIAKFNRKLNTCDDKDLEIKKGTNRLIWAFNPLKPIDRPIYHGTEMRGTASVALLAEGPPNNAGDIIKDSFPIDITHTPYRIPNNTDTVYRCEIFKLTHPPGKHHVVVVDPLINQDHKTLVHHIIIYGCAGNLSSEVGTTWNCYESKSSALSSCNTIMFAWAIGGGPWFFPEEIGFPLGGPNDPMYVRMETHYDNPALKDGIIDTSGLRLWTTNKLRKYDAGIIEAGHVLSRDLHVIPPKAKPFVSIGHCYNECLRQSLERKNVKEIKVFAVGLHAHLKGYQIKLRHFRDGVELEPIAFEEFYDFNFQEYQKLEVERVVKATDRLQVECSYNTENEKNATYGGFTTREEMCYAFTQYYPRIDLSRCQSLPNPEVLGEILDPPSHHVDWSPAKVAKYQELVKTRNVRVRCLGSGESYPIHGEMINFPPPTKEYEREDVCLSKGNQNEYTKVAILLCIATLMNMFI</sequence>
<gene>
    <name evidence="6" type="ORF">DGYR_LOCUS1576</name>
</gene>
<name>A0A7I8V9G2_9ANNE</name>
<keyword evidence="4" id="KW-0732">Signal</keyword>
<dbReference type="Pfam" id="PF01082">
    <property type="entry name" value="Cu2_monooxygen"/>
    <property type="match status" value="1"/>
</dbReference>
<proteinExistence type="inferred from homology"/>
<dbReference type="GO" id="GO:0006589">
    <property type="term" value="P:octopamine biosynthetic process"/>
    <property type="evidence" value="ECO:0007669"/>
    <property type="project" value="TreeGrafter"/>
</dbReference>
<feature type="signal peptide" evidence="4">
    <location>
        <begin position="1"/>
        <end position="16"/>
    </location>
</feature>
<dbReference type="Proteomes" id="UP000549394">
    <property type="component" value="Unassembled WGS sequence"/>
</dbReference>
<reference evidence="6 7" key="1">
    <citation type="submission" date="2020-08" db="EMBL/GenBank/DDBJ databases">
        <authorList>
            <person name="Hejnol A."/>
        </authorList>
    </citation>
    <scope>NUCLEOTIDE SEQUENCE [LARGE SCALE GENOMIC DNA]</scope>
</reference>
<dbReference type="InterPro" id="IPR024548">
    <property type="entry name" value="Cu2_monoox_C"/>
</dbReference>
<evidence type="ECO:0000313" key="7">
    <source>
        <dbReference type="Proteomes" id="UP000549394"/>
    </source>
</evidence>
<dbReference type="GO" id="GO:0042420">
    <property type="term" value="P:dopamine catabolic process"/>
    <property type="evidence" value="ECO:0007669"/>
    <property type="project" value="TreeGrafter"/>
</dbReference>
<dbReference type="GO" id="GO:0005507">
    <property type="term" value="F:copper ion binding"/>
    <property type="evidence" value="ECO:0007669"/>
    <property type="project" value="InterPro"/>
</dbReference>
<dbReference type="PROSITE" id="PS50836">
    <property type="entry name" value="DOMON"/>
    <property type="match status" value="1"/>
</dbReference>
<dbReference type="OrthoDB" id="10003276at2759"/>
<dbReference type="GO" id="GO:0005615">
    <property type="term" value="C:extracellular space"/>
    <property type="evidence" value="ECO:0007669"/>
    <property type="project" value="TreeGrafter"/>
</dbReference>
<evidence type="ECO:0000256" key="2">
    <source>
        <dbReference type="ARBA" id="ARBA00023157"/>
    </source>
</evidence>
<evidence type="ECO:0000256" key="3">
    <source>
        <dbReference type="ARBA" id="ARBA00023180"/>
    </source>
</evidence>
<comment type="caution">
    <text evidence="6">The sequence shown here is derived from an EMBL/GenBank/DDBJ whole genome shotgun (WGS) entry which is preliminary data.</text>
</comment>
<dbReference type="InterPro" id="IPR014784">
    <property type="entry name" value="Cu2_ascorb_mOase-like_C"/>
</dbReference>
<dbReference type="CDD" id="cd09631">
    <property type="entry name" value="DOMON_DOH"/>
    <property type="match status" value="1"/>
</dbReference>
<dbReference type="AlphaFoldDB" id="A0A7I8V9G2"/>
<keyword evidence="7" id="KW-1185">Reference proteome</keyword>
<dbReference type="SUPFAM" id="SSF49742">
    <property type="entry name" value="PHM/PNGase F"/>
    <property type="match status" value="2"/>
</dbReference>
<dbReference type="InterPro" id="IPR005018">
    <property type="entry name" value="DOMON_domain"/>
</dbReference>
<dbReference type="PRINTS" id="PR00767">
    <property type="entry name" value="DBMONOXGNASE"/>
</dbReference>
<evidence type="ECO:0000256" key="4">
    <source>
        <dbReference type="SAM" id="SignalP"/>
    </source>
</evidence>